<organism evidence="1 2">
    <name type="scientific">Weissella soli</name>
    <dbReference type="NCBI Taxonomy" id="155866"/>
    <lineage>
        <taxon>Bacteria</taxon>
        <taxon>Bacillati</taxon>
        <taxon>Bacillota</taxon>
        <taxon>Bacilli</taxon>
        <taxon>Lactobacillales</taxon>
        <taxon>Lactobacillaceae</taxon>
        <taxon>Weissella</taxon>
    </lineage>
</organism>
<dbReference type="GeneID" id="94546421"/>
<comment type="caution">
    <text evidence="1">The sequence shown here is derived from an EMBL/GenBank/DDBJ whole genome shotgun (WGS) entry which is preliminary data.</text>
</comment>
<dbReference type="Proteomes" id="UP000254912">
    <property type="component" value="Unassembled WGS sequence"/>
</dbReference>
<gene>
    <name evidence="1" type="ORF">DFP99_1376</name>
</gene>
<proteinExistence type="predicted"/>
<dbReference type="OrthoDB" id="2147523at2"/>
<accession>A0A288QC32</accession>
<keyword evidence="2" id="KW-1185">Reference proteome</keyword>
<sequence length="151" mass="17341">MHSASYEDLLIRVENDLTARQMNPVISDTVPLHENTGLDGVTFIKGTNVFIFVDKHLDLFDKAKTLVEEYFHAISDIGNHLDYDAKHAHNDEVEARTNVITYMTSATDLHRLMASYDNQPLAAWMLEEEWGYPHDFAAETIAYYQRYGLSE</sequence>
<protein>
    <submittedName>
        <fullName evidence="1">Uncharacterized protein</fullName>
    </submittedName>
</protein>
<dbReference type="EMBL" id="QRAS01000003">
    <property type="protein sequence ID" value="RDL05415.1"/>
    <property type="molecule type" value="Genomic_DNA"/>
</dbReference>
<dbReference type="RefSeq" id="WP_070230434.1">
    <property type="nucleotide sequence ID" value="NZ_BJYO01000004.1"/>
</dbReference>
<name>A0A288QC32_9LACO</name>
<dbReference type="KEGG" id="wso:WSWS_01234"/>
<evidence type="ECO:0000313" key="1">
    <source>
        <dbReference type="EMBL" id="RDL05415.1"/>
    </source>
</evidence>
<reference evidence="1 2" key="1">
    <citation type="submission" date="2018-07" db="EMBL/GenBank/DDBJ databases">
        <title>Genomic Encyclopedia of Type Strains, Phase III (KMG-III): the genomes of soil and plant-associated and newly described type strains.</title>
        <authorList>
            <person name="Whitman W."/>
        </authorList>
    </citation>
    <scope>NUCLEOTIDE SEQUENCE [LARGE SCALE GENOMIC DNA]</scope>
    <source>
        <strain evidence="1 2">CECT 7031</strain>
    </source>
</reference>
<evidence type="ECO:0000313" key="2">
    <source>
        <dbReference type="Proteomes" id="UP000254912"/>
    </source>
</evidence>
<dbReference type="AlphaFoldDB" id="A0A288QC32"/>